<dbReference type="SUPFAM" id="SSF49870">
    <property type="entry name" value="Osmotin, thaumatin-like protein"/>
    <property type="match status" value="1"/>
</dbReference>
<dbReference type="PROSITE" id="PS51367">
    <property type="entry name" value="THAUMATIN_2"/>
    <property type="match status" value="1"/>
</dbReference>
<reference evidence="3" key="1">
    <citation type="journal article" date="2023" name="G3 (Bethesda)">
        <title>Whole genome assemblies of Zophobas morio and Tenebrio molitor.</title>
        <authorList>
            <person name="Kaur S."/>
            <person name="Stinson S.A."/>
            <person name="diCenzo G.C."/>
        </authorList>
    </citation>
    <scope>NUCLEOTIDE SEQUENCE</scope>
    <source>
        <strain evidence="3">QUZm001</strain>
    </source>
</reference>
<dbReference type="PANTHER" id="PTHR31048">
    <property type="entry name" value="OS03G0233200 PROTEIN"/>
    <property type="match status" value="1"/>
</dbReference>
<comment type="caution">
    <text evidence="3">The sequence shown here is derived from an EMBL/GenBank/DDBJ whole genome shotgun (WGS) entry which is preliminary data.</text>
</comment>
<dbReference type="AlphaFoldDB" id="A0AA38M204"/>
<evidence type="ECO:0000313" key="4">
    <source>
        <dbReference type="Proteomes" id="UP001168821"/>
    </source>
</evidence>
<feature type="disulfide bond" evidence="1">
    <location>
        <begin position="126"/>
        <end position="213"/>
    </location>
</feature>
<feature type="disulfide bond" evidence="1">
    <location>
        <begin position="139"/>
        <end position="155"/>
    </location>
</feature>
<gene>
    <name evidence="3" type="ORF">Zmor_027490</name>
</gene>
<name>A0AA38M204_9CUCU</name>
<sequence>MFAKFVSLLALVSAVYSVDFQIKNNSPDTPVFVQLLGTEYSDPFILHGGEEVDLTFGEPWSGRIWGRVDCYSVEDCGAAGPIPASLAEITVGDGMAFYDLSLVDGFNIDLSMEPIDGHGDGGQYSCQKSECAYPILNDCPEELKLFNSDGVLVSCQAACNVFGDDLYCCRGEHSTPDTCKSSDWPVDYASFFKQRCPDAYSYAYDDQQSTYTCDSNRYIVTFL</sequence>
<feature type="signal peptide" evidence="2">
    <location>
        <begin position="1"/>
        <end position="17"/>
    </location>
</feature>
<evidence type="ECO:0000313" key="3">
    <source>
        <dbReference type="EMBL" id="KAJ3640958.1"/>
    </source>
</evidence>
<dbReference type="Pfam" id="PF00314">
    <property type="entry name" value="Thaumatin"/>
    <property type="match status" value="1"/>
</dbReference>
<dbReference type="Gene3D" id="2.60.110.10">
    <property type="entry name" value="Thaumatin"/>
    <property type="match status" value="1"/>
</dbReference>
<dbReference type="Proteomes" id="UP001168821">
    <property type="component" value="Unassembled WGS sequence"/>
</dbReference>
<evidence type="ECO:0000256" key="1">
    <source>
        <dbReference type="PIRSR" id="PIRSR002703-1"/>
    </source>
</evidence>
<dbReference type="EMBL" id="JALNTZ010000009">
    <property type="protein sequence ID" value="KAJ3640958.1"/>
    <property type="molecule type" value="Genomic_DNA"/>
</dbReference>
<dbReference type="SMART" id="SM00205">
    <property type="entry name" value="THN"/>
    <property type="match status" value="1"/>
</dbReference>
<feature type="disulfide bond" evidence="1">
    <location>
        <begin position="169"/>
        <end position="179"/>
    </location>
</feature>
<proteinExistence type="predicted"/>
<keyword evidence="2" id="KW-0732">Signal</keyword>
<dbReference type="InterPro" id="IPR001938">
    <property type="entry name" value="Thaumatin"/>
</dbReference>
<evidence type="ECO:0000256" key="2">
    <source>
        <dbReference type="SAM" id="SignalP"/>
    </source>
</evidence>
<feature type="disulfide bond" evidence="1">
    <location>
        <begin position="131"/>
        <end position="196"/>
    </location>
</feature>
<keyword evidence="4" id="KW-1185">Reference proteome</keyword>
<dbReference type="InterPro" id="IPR037176">
    <property type="entry name" value="Osmotin/thaumatin-like_sf"/>
</dbReference>
<feature type="disulfide bond" evidence="1">
    <location>
        <begin position="159"/>
        <end position="168"/>
    </location>
</feature>
<protein>
    <submittedName>
        <fullName evidence="3">Uncharacterized protein</fullName>
    </submittedName>
</protein>
<dbReference type="FunFam" id="2.60.110.10:FF:000004">
    <property type="entry name" value="THAUMATIN-LIKE PROTEIN 1"/>
    <property type="match status" value="1"/>
</dbReference>
<organism evidence="3 4">
    <name type="scientific">Zophobas morio</name>
    <dbReference type="NCBI Taxonomy" id="2755281"/>
    <lineage>
        <taxon>Eukaryota</taxon>
        <taxon>Metazoa</taxon>
        <taxon>Ecdysozoa</taxon>
        <taxon>Arthropoda</taxon>
        <taxon>Hexapoda</taxon>
        <taxon>Insecta</taxon>
        <taxon>Pterygota</taxon>
        <taxon>Neoptera</taxon>
        <taxon>Endopterygota</taxon>
        <taxon>Coleoptera</taxon>
        <taxon>Polyphaga</taxon>
        <taxon>Cucujiformia</taxon>
        <taxon>Tenebrionidae</taxon>
        <taxon>Zophobas</taxon>
    </lineage>
</organism>
<keyword evidence="1" id="KW-1015">Disulfide bond</keyword>
<accession>A0AA38M204</accession>
<feature type="chain" id="PRO_5041212394" evidence="2">
    <location>
        <begin position="18"/>
        <end position="223"/>
    </location>
</feature>
<dbReference type="PIRSF" id="PIRSF002703">
    <property type="entry name" value="Thaumatin"/>
    <property type="match status" value="1"/>
</dbReference>